<evidence type="ECO:0000313" key="3">
    <source>
        <dbReference type="Proteomes" id="UP001149165"/>
    </source>
</evidence>
<accession>A0A9W9FIR7</accession>
<dbReference type="AlphaFoldDB" id="A0A9W9FIR7"/>
<sequence>MHQDASMDDNSTHQPDRAIPSVEAYDVEMQDFSPSCANNDQRQSAQSNRPDVQSDHPPPELSSPQSQDTTDLPQMSGYHRYTWEKKANRPTESEPLDPNATVNGWGTLRGSTFMIVQEDQPHAAKFTFRYEPNYTNDRFASTTDEDFRISAI</sequence>
<gene>
    <name evidence="2" type="ORF">N7456_007013</name>
</gene>
<feature type="compositionally biased region" description="Basic and acidic residues" evidence="1">
    <location>
        <begin position="81"/>
        <end position="92"/>
    </location>
</feature>
<dbReference type="EMBL" id="JAPQKH010000004">
    <property type="protein sequence ID" value="KAJ5100961.1"/>
    <property type="molecule type" value="Genomic_DNA"/>
</dbReference>
<dbReference type="OrthoDB" id="4345330at2759"/>
<evidence type="ECO:0000313" key="2">
    <source>
        <dbReference type="EMBL" id="KAJ5100961.1"/>
    </source>
</evidence>
<reference evidence="2" key="2">
    <citation type="journal article" date="2023" name="IMA Fungus">
        <title>Comparative genomic study of the Penicillium genus elucidates a diverse pangenome and 15 lateral gene transfer events.</title>
        <authorList>
            <person name="Petersen C."/>
            <person name="Sorensen T."/>
            <person name="Nielsen M.R."/>
            <person name="Sondergaard T.E."/>
            <person name="Sorensen J.L."/>
            <person name="Fitzpatrick D.A."/>
            <person name="Frisvad J.C."/>
            <person name="Nielsen K.L."/>
        </authorList>
    </citation>
    <scope>NUCLEOTIDE SEQUENCE</scope>
    <source>
        <strain evidence="2">IBT 30069</strain>
    </source>
</reference>
<evidence type="ECO:0000256" key="1">
    <source>
        <dbReference type="SAM" id="MobiDB-lite"/>
    </source>
</evidence>
<dbReference type="Proteomes" id="UP001149165">
    <property type="component" value="Unassembled WGS sequence"/>
</dbReference>
<reference evidence="2" key="1">
    <citation type="submission" date="2022-11" db="EMBL/GenBank/DDBJ databases">
        <authorList>
            <person name="Petersen C."/>
        </authorList>
    </citation>
    <scope>NUCLEOTIDE SEQUENCE</scope>
    <source>
        <strain evidence="2">IBT 30069</strain>
    </source>
</reference>
<proteinExistence type="predicted"/>
<protein>
    <submittedName>
        <fullName evidence="2">Uncharacterized protein</fullName>
    </submittedName>
</protein>
<feature type="region of interest" description="Disordered" evidence="1">
    <location>
        <begin position="1"/>
        <end position="103"/>
    </location>
</feature>
<name>A0A9W9FIR7_9EURO</name>
<organism evidence="2 3">
    <name type="scientific">Penicillium angulare</name>
    <dbReference type="NCBI Taxonomy" id="116970"/>
    <lineage>
        <taxon>Eukaryota</taxon>
        <taxon>Fungi</taxon>
        <taxon>Dikarya</taxon>
        <taxon>Ascomycota</taxon>
        <taxon>Pezizomycotina</taxon>
        <taxon>Eurotiomycetes</taxon>
        <taxon>Eurotiomycetidae</taxon>
        <taxon>Eurotiales</taxon>
        <taxon>Aspergillaceae</taxon>
        <taxon>Penicillium</taxon>
    </lineage>
</organism>
<feature type="compositionally biased region" description="Polar residues" evidence="1">
    <location>
        <begin position="32"/>
        <end position="51"/>
    </location>
</feature>
<keyword evidence="3" id="KW-1185">Reference proteome</keyword>
<comment type="caution">
    <text evidence="2">The sequence shown here is derived from an EMBL/GenBank/DDBJ whole genome shotgun (WGS) entry which is preliminary data.</text>
</comment>
<feature type="compositionally biased region" description="Polar residues" evidence="1">
    <location>
        <begin position="62"/>
        <end position="73"/>
    </location>
</feature>
<feature type="compositionally biased region" description="Basic and acidic residues" evidence="1">
    <location>
        <begin position="1"/>
        <end position="16"/>
    </location>
</feature>